<feature type="transmembrane region" description="Helical" evidence="1">
    <location>
        <begin position="38"/>
        <end position="60"/>
    </location>
</feature>
<keyword evidence="3" id="KW-1185">Reference proteome</keyword>
<protein>
    <recommendedName>
        <fullName evidence="4">Glycosyltransferase RgtA/B/C/D-like domain-containing protein</fullName>
    </recommendedName>
</protein>
<feature type="transmembrane region" description="Helical" evidence="1">
    <location>
        <begin position="66"/>
        <end position="86"/>
    </location>
</feature>
<evidence type="ECO:0000256" key="1">
    <source>
        <dbReference type="SAM" id="Phobius"/>
    </source>
</evidence>
<feature type="transmembrane region" description="Helical" evidence="1">
    <location>
        <begin position="199"/>
        <end position="221"/>
    </location>
</feature>
<gene>
    <name evidence="2" type="ORF">N1032_14210</name>
</gene>
<feature type="transmembrane region" description="Helical" evidence="1">
    <location>
        <begin position="483"/>
        <end position="503"/>
    </location>
</feature>
<feature type="transmembrane region" description="Helical" evidence="1">
    <location>
        <begin position="458"/>
        <end position="477"/>
    </location>
</feature>
<evidence type="ECO:0000313" key="3">
    <source>
        <dbReference type="Proteomes" id="UP001165586"/>
    </source>
</evidence>
<reference evidence="2" key="1">
    <citation type="submission" date="2022-08" db="EMBL/GenBank/DDBJ databases">
        <authorList>
            <person name="Deng Y."/>
            <person name="Han X.-F."/>
            <person name="Zhang Y.-Q."/>
        </authorList>
    </citation>
    <scope>NUCLEOTIDE SEQUENCE</scope>
    <source>
        <strain evidence="2">CPCC 203386</strain>
    </source>
</reference>
<feature type="transmembrane region" description="Helical" evidence="1">
    <location>
        <begin position="541"/>
        <end position="561"/>
    </location>
</feature>
<proteinExistence type="predicted"/>
<feature type="transmembrane region" description="Helical" evidence="1">
    <location>
        <begin position="93"/>
        <end position="113"/>
    </location>
</feature>
<feature type="transmembrane region" description="Helical" evidence="1">
    <location>
        <begin position="510"/>
        <end position="529"/>
    </location>
</feature>
<keyword evidence="1" id="KW-0812">Transmembrane</keyword>
<feature type="transmembrane region" description="Helical" evidence="1">
    <location>
        <begin position="228"/>
        <end position="246"/>
    </location>
</feature>
<feature type="transmembrane region" description="Helical" evidence="1">
    <location>
        <begin position="252"/>
        <end position="270"/>
    </location>
</feature>
<accession>A0ABT2H4N2</accession>
<feature type="transmembrane region" description="Helical" evidence="1">
    <location>
        <begin position="277"/>
        <end position="294"/>
    </location>
</feature>
<feature type="transmembrane region" description="Helical" evidence="1">
    <location>
        <begin position="323"/>
        <end position="343"/>
    </location>
</feature>
<feature type="transmembrane region" description="Helical" evidence="1">
    <location>
        <begin position="6"/>
        <end position="26"/>
    </location>
</feature>
<name>A0ABT2H4N2_9MICO</name>
<evidence type="ECO:0000313" key="2">
    <source>
        <dbReference type="EMBL" id="MCS5734895.1"/>
    </source>
</evidence>
<feature type="transmembrane region" description="Helical" evidence="1">
    <location>
        <begin position="300"/>
        <end position="316"/>
    </location>
</feature>
<keyword evidence="1" id="KW-1133">Transmembrane helix</keyword>
<dbReference type="Proteomes" id="UP001165586">
    <property type="component" value="Unassembled WGS sequence"/>
</dbReference>
<feature type="transmembrane region" description="Helical" evidence="1">
    <location>
        <begin position="426"/>
        <end position="446"/>
    </location>
</feature>
<organism evidence="2 3">
    <name type="scientific">Herbiconiux daphne</name>
    <dbReference type="NCBI Taxonomy" id="2970914"/>
    <lineage>
        <taxon>Bacteria</taxon>
        <taxon>Bacillati</taxon>
        <taxon>Actinomycetota</taxon>
        <taxon>Actinomycetes</taxon>
        <taxon>Micrococcales</taxon>
        <taxon>Microbacteriaceae</taxon>
        <taxon>Herbiconiux</taxon>
    </lineage>
</organism>
<evidence type="ECO:0008006" key="4">
    <source>
        <dbReference type="Google" id="ProtNLM"/>
    </source>
</evidence>
<dbReference type="EMBL" id="JANLCJ010000005">
    <property type="protein sequence ID" value="MCS5734895.1"/>
    <property type="molecule type" value="Genomic_DNA"/>
</dbReference>
<comment type="caution">
    <text evidence="2">The sequence shown here is derived from an EMBL/GenBank/DDBJ whole genome shotgun (WGS) entry which is preliminary data.</text>
</comment>
<sequence>MSMWLVLVWLGVLAIPLGLVFLGAMTATRSLWQHTPQLAPLLATVGLALAAWLTFVAYWVAPAAGLVAASVLLGGAIVAVAHGGVWRRWREAVPVLALMAGAITFAIAFSYLWGAATDPYSVVAGRFFHFLLPSDNTIPMLFADKLALGQSTTLLLGDWNGGDRPPLQTGFELLVSPVVAVAQAISGLTPVGLGGTLPLGASFAVDVLSQFLWLPVGYSLLRLLRFRAWVAIGALVFATVVPTILVDSVYTWPKMLSAALVLAALGFLLATRQTTTGALWPFVFAVISATFAVLAHGAAAFAIPALVIVGLVSLRGRGIRASFSPIALGAVAGILLYAPWFIYQRFTDPPGDRLLKWHLAGWVPVTQDSFADVLVAQYSALPFRDLVGNRLANLGTVFGADQFYRLADPNVNPFVFLRVVDWTSTAFALGVIAVGCLVAMIAWNLARRRRLDSAGRQRLLIVGAMLVCIVVWVIALFSANAAIVAQGSHAWILVLATVPFAWLLERVPRLALPLVGVQAVGLMVVYFALLRPDAPQRFSPAALVVGAAALAFTLVVPMLLARRSGVRHGAA</sequence>
<keyword evidence="1" id="KW-0472">Membrane</keyword>
<dbReference type="RefSeq" id="WP_259539803.1">
    <property type="nucleotide sequence ID" value="NZ_JANLCJ010000005.1"/>
</dbReference>